<accession>A0A0V1IJQ2</accession>
<dbReference type="EMBL" id="JYDV01000239">
    <property type="protein sequence ID" value="KRZ23849.1"/>
    <property type="molecule type" value="Genomic_DNA"/>
</dbReference>
<dbReference type="Proteomes" id="UP000054826">
    <property type="component" value="Unassembled WGS sequence"/>
</dbReference>
<evidence type="ECO:0000313" key="7">
    <source>
        <dbReference type="Proteomes" id="UP000054826"/>
    </source>
</evidence>
<proteinExistence type="predicted"/>
<organism evidence="4 7">
    <name type="scientific">Trichinella pseudospiralis</name>
    <name type="common">Parasitic roundworm</name>
    <dbReference type="NCBI Taxonomy" id="6337"/>
    <lineage>
        <taxon>Eukaryota</taxon>
        <taxon>Metazoa</taxon>
        <taxon>Ecdysozoa</taxon>
        <taxon>Nematoda</taxon>
        <taxon>Enoplea</taxon>
        <taxon>Dorylaimia</taxon>
        <taxon>Trichinellida</taxon>
        <taxon>Trichinellidae</taxon>
        <taxon>Trichinella</taxon>
    </lineage>
</organism>
<evidence type="ECO:0000313" key="3">
    <source>
        <dbReference type="EMBL" id="KRZ23042.1"/>
    </source>
</evidence>
<evidence type="ECO:0000313" key="5">
    <source>
        <dbReference type="EMBL" id="KRZ23849.1"/>
    </source>
</evidence>
<evidence type="ECO:0000313" key="6">
    <source>
        <dbReference type="Proteomes" id="UP000054805"/>
    </source>
</evidence>
<name>A0A0V1IJQ2_TRIPS</name>
<evidence type="ECO:0000313" key="2">
    <source>
        <dbReference type="EMBL" id="KRZ01784.1"/>
    </source>
</evidence>
<evidence type="ECO:0000313" key="4">
    <source>
        <dbReference type="EMBL" id="KRZ23082.1"/>
    </source>
</evidence>
<reference evidence="6 7" key="1">
    <citation type="submission" date="2015-01" db="EMBL/GenBank/DDBJ databases">
        <title>Evolution of Trichinella species and genotypes.</title>
        <authorList>
            <person name="Korhonen P.K."/>
            <person name="Edoardo P."/>
            <person name="Giuseppe L.R."/>
            <person name="Gasser R.B."/>
        </authorList>
    </citation>
    <scope>NUCLEOTIDE SEQUENCE [LARGE SCALE GENOMIC DNA]</scope>
    <source>
        <strain evidence="4">ISS176</strain>
        <strain evidence="1">ISS588</strain>
    </source>
</reference>
<keyword evidence="6" id="KW-1185">Reference proteome</keyword>
<dbReference type="EMBL" id="JYDS01000608">
    <property type="protein sequence ID" value="KRZ01784.1"/>
    <property type="molecule type" value="Genomic_DNA"/>
</dbReference>
<sequence length="86" mass="10117">MYQRAFCHTSLSRANSRKCRNNAVEFDNAATVRLENISTDDEDILHFKGFLYQFQSAEYHSQDLYDVTKLMHLRSRLTRAAWQAVD</sequence>
<dbReference type="AlphaFoldDB" id="A0A0V1IJQ2"/>
<dbReference type="Proteomes" id="UP000054805">
    <property type="component" value="Unassembled WGS sequence"/>
</dbReference>
<dbReference type="EMBL" id="JYDV01000276">
    <property type="protein sequence ID" value="KRZ23082.1"/>
    <property type="molecule type" value="Genomic_DNA"/>
</dbReference>
<evidence type="ECO:0000313" key="1">
    <source>
        <dbReference type="EMBL" id="KRZ01335.1"/>
    </source>
</evidence>
<dbReference type="EMBL" id="JYDS01000650">
    <property type="protein sequence ID" value="KRZ01335.1"/>
    <property type="molecule type" value="Genomic_DNA"/>
</dbReference>
<dbReference type="EMBL" id="JYDV01000277">
    <property type="protein sequence ID" value="KRZ23042.1"/>
    <property type="molecule type" value="Genomic_DNA"/>
</dbReference>
<gene>
    <name evidence="1" type="ORF">T4B_11932</name>
    <name evidence="2" type="ORF">T4B_490</name>
    <name evidence="4" type="ORF">T4C_12742</name>
    <name evidence="3" type="ORF">T4C_7759</name>
    <name evidence="5" type="ORF">T4C_9849</name>
</gene>
<protein>
    <submittedName>
        <fullName evidence="4">Uncharacterized protein</fullName>
    </submittedName>
</protein>
<comment type="caution">
    <text evidence="4">The sequence shown here is derived from an EMBL/GenBank/DDBJ whole genome shotgun (WGS) entry which is preliminary data.</text>
</comment>